<protein>
    <recommendedName>
        <fullName evidence="6">Transmembrane protein</fullName>
    </recommendedName>
</protein>
<accession>B4N1E3</accession>
<reference evidence="4 5" key="1">
    <citation type="journal article" date="2007" name="Nature">
        <title>Evolution of genes and genomes on the Drosophila phylogeny.</title>
        <authorList>
            <consortium name="Drosophila 12 Genomes Consortium"/>
            <person name="Clark A.G."/>
            <person name="Eisen M.B."/>
            <person name="Smith D.R."/>
            <person name="Bergman C.M."/>
            <person name="Oliver B."/>
            <person name="Markow T.A."/>
            <person name="Kaufman T.C."/>
            <person name="Kellis M."/>
            <person name="Gelbart W."/>
            <person name="Iyer V.N."/>
            <person name="Pollard D.A."/>
            <person name="Sackton T.B."/>
            <person name="Larracuente A.M."/>
            <person name="Singh N.D."/>
            <person name="Abad J.P."/>
            <person name="Abt D.N."/>
            <person name="Adryan B."/>
            <person name="Aguade M."/>
            <person name="Akashi H."/>
            <person name="Anderson W.W."/>
            <person name="Aquadro C.F."/>
            <person name="Ardell D.H."/>
            <person name="Arguello R."/>
            <person name="Artieri C.G."/>
            <person name="Barbash D.A."/>
            <person name="Barker D."/>
            <person name="Barsanti P."/>
            <person name="Batterham P."/>
            <person name="Batzoglou S."/>
            <person name="Begun D."/>
            <person name="Bhutkar A."/>
            <person name="Blanco E."/>
            <person name="Bosak S.A."/>
            <person name="Bradley R.K."/>
            <person name="Brand A.D."/>
            <person name="Brent M.R."/>
            <person name="Brooks A.N."/>
            <person name="Brown R.H."/>
            <person name="Butlin R.K."/>
            <person name="Caggese C."/>
            <person name="Calvi B.R."/>
            <person name="Bernardo de Carvalho A."/>
            <person name="Caspi A."/>
            <person name="Castrezana S."/>
            <person name="Celniker S.E."/>
            <person name="Chang J.L."/>
            <person name="Chapple C."/>
            <person name="Chatterji S."/>
            <person name="Chinwalla A."/>
            <person name="Civetta A."/>
            <person name="Clifton S.W."/>
            <person name="Comeron J.M."/>
            <person name="Costello J.C."/>
            <person name="Coyne J.A."/>
            <person name="Daub J."/>
            <person name="David R.G."/>
            <person name="Delcher A.L."/>
            <person name="Delehaunty K."/>
            <person name="Do C.B."/>
            <person name="Ebling H."/>
            <person name="Edwards K."/>
            <person name="Eickbush T."/>
            <person name="Evans J.D."/>
            <person name="Filipski A."/>
            <person name="Findeiss S."/>
            <person name="Freyhult E."/>
            <person name="Fulton L."/>
            <person name="Fulton R."/>
            <person name="Garcia A.C."/>
            <person name="Gardiner A."/>
            <person name="Garfield D.A."/>
            <person name="Garvin B.E."/>
            <person name="Gibson G."/>
            <person name="Gilbert D."/>
            <person name="Gnerre S."/>
            <person name="Godfrey J."/>
            <person name="Good R."/>
            <person name="Gotea V."/>
            <person name="Gravely B."/>
            <person name="Greenberg A.J."/>
            <person name="Griffiths-Jones S."/>
            <person name="Gross S."/>
            <person name="Guigo R."/>
            <person name="Gustafson E.A."/>
            <person name="Haerty W."/>
            <person name="Hahn M.W."/>
            <person name="Halligan D.L."/>
            <person name="Halpern A.L."/>
            <person name="Halter G.M."/>
            <person name="Han M.V."/>
            <person name="Heger A."/>
            <person name="Hillier L."/>
            <person name="Hinrichs A.S."/>
            <person name="Holmes I."/>
            <person name="Hoskins R.A."/>
            <person name="Hubisz M.J."/>
            <person name="Hultmark D."/>
            <person name="Huntley M.A."/>
            <person name="Jaffe D.B."/>
            <person name="Jagadeeshan S."/>
            <person name="Jeck W.R."/>
            <person name="Johnson J."/>
            <person name="Jones C.D."/>
            <person name="Jordan W.C."/>
            <person name="Karpen G.H."/>
            <person name="Kataoka E."/>
            <person name="Keightley P.D."/>
            <person name="Kheradpour P."/>
            <person name="Kirkness E.F."/>
            <person name="Koerich L.B."/>
            <person name="Kristiansen K."/>
            <person name="Kudrna D."/>
            <person name="Kulathinal R.J."/>
            <person name="Kumar S."/>
            <person name="Kwok R."/>
            <person name="Lander E."/>
            <person name="Langley C.H."/>
            <person name="Lapoint R."/>
            <person name="Lazzaro B.P."/>
            <person name="Lee S.J."/>
            <person name="Levesque L."/>
            <person name="Li R."/>
            <person name="Lin C.F."/>
            <person name="Lin M.F."/>
            <person name="Lindblad-Toh K."/>
            <person name="Llopart A."/>
            <person name="Long M."/>
            <person name="Low L."/>
            <person name="Lozovsky E."/>
            <person name="Lu J."/>
            <person name="Luo M."/>
            <person name="Machado C.A."/>
            <person name="Makalowski W."/>
            <person name="Marzo M."/>
            <person name="Matsuda M."/>
            <person name="Matzkin L."/>
            <person name="McAllister B."/>
            <person name="McBride C.S."/>
            <person name="McKernan B."/>
            <person name="McKernan K."/>
            <person name="Mendez-Lago M."/>
            <person name="Minx P."/>
            <person name="Mollenhauer M.U."/>
            <person name="Montooth K."/>
            <person name="Mount S.M."/>
            <person name="Mu X."/>
            <person name="Myers E."/>
            <person name="Negre B."/>
            <person name="Newfeld S."/>
            <person name="Nielsen R."/>
            <person name="Noor M.A."/>
            <person name="O'Grady P."/>
            <person name="Pachter L."/>
            <person name="Papaceit M."/>
            <person name="Parisi M.J."/>
            <person name="Parisi M."/>
            <person name="Parts L."/>
            <person name="Pedersen J.S."/>
            <person name="Pesole G."/>
            <person name="Phillippy A.M."/>
            <person name="Ponting C.P."/>
            <person name="Pop M."/>
            <person name="Porcelli D."/>
            <person name="Powell J.R."/>
            <person name="Prohaska S."/>
            <person name="Pruitt K."/>
            <person name="Puig M."/>
            <person name="Quesneville H."/>
            <person name="Ram K.R."/>
            <person name="Rand D."/>
            <person name="Rasmussen M.D."/>
            <person name="Reed L.K."/>
            <person name="Reenan R."/>
            <person name="Reily A."/>
            <person name="Remington K.A."/>
            <person name="Rieger T.T."/>
            <person name="Ritchie M.G."/>
            <person name="Robin C."/>
            <person name="Rogers Y.H."/>
            <person name="Rohde C."/>
            <person name="Rozas J."/>
            <person name="Rubenfield M.J."/>
            <person name="Ruiz A."/>
            <person name="Russo S."/>
            <person name="Salzberg S.L."/>
            <person name="Sanchez-Gracia A."/>
            <person name="Saranga D.J."/>
            <person name="Sato H."/>
            <person name="Schaeffer S.W."/>
            <person name="Schatz M.C."/>
            <person name="Schlenke T."/>
            <person name="Schwartz R."/>
            <person name="Segarra C."/>
            <person name="Singh R.S."/>
            <person name="Sirot L."/>
            <person name="Sirota M."/>
            <person name="Sisneros N.B."/>
            <person name="Smith C.D."/>
            <person name="Smith T.F."/>
            <person name="Spieth J."/>
            <person name="Stage D.E."/>
            <person name="Stark A."/>
            <person name="Stephan W."/>
            <person name="Strausberg R.L."/>
            <person name="Strempel S."/>
            <person name="Sturgill D."/>
            <person name="Sutton G."/>
            <person name="Sutton G.G."/>
            <person name="Tao W."/>
            <person name="Teichmann S."/>
            <person name="Tobari Y.N."/>
            <person name="Tomimura Y."/>
            <person name="Tsolas J.M."/>
            <person name="Valente V.L."/>
            <person name="Venter E."/>
            <person name="Venter J.C."/>
            <person name="Vicario S."/>
            <person name="Vieira F.G."/>
            <person name="Vilella A.J."/>
            <person name="Villasante A."/>
            <person name="Walenz B."/>
            <person name="Wang J."/>
            <person name="Wasserman M."/>
            <person name="Watts T."/>
            <person name="Wilson D."/>
            <person name="Wilson R.K."/>
            <person name="Wing R.A."/>
            <person name="Wolfner M.F."/>
            <person name="Wong A."/>
            <person name="Wong G.K."/>
            <person name="Wu C.I."/>
            <person name="Wu G."/>
            <person name="Yamamoto D."/>
            <person name="Yang H.P."/>
            <person name="Yang S.P."/>
            <person name="Yorke J.A."/>
            <person name="Yoshida K."/>
            <person name="Zdobnov E."/>
            <person name="Zhang P."/>
            <person name="Zhang Y."/>
            <person name="Zimin A.V."/>
            <person name="Baldwin J."/>
            <person name="Abdouelleil A."/>
            <person name="Abdulkadir J."/>
            <person name="Abebe A."/>
            <person name="Abera B."/>
            <person name="Abreu J."/>
            <person name="Acer S.C."/>
            <person name="Aftuck L."/>
            <person name="Alexander A."/>
            <person name="An P."/>
            <person name="Anderson E."/>
            <person name="Anderson S."/>
            <person name="Arachi H."/>
            <person name="Azer M."/>
            <person name="Bachantsang P."/>
            <person name="Barry A."/>
            <person name="Bayul T."/>
            <person name="Berlin A."/>
            <person name="Bessette D."/>
            <person name="Bloom T."/>
            <person name="Blye J."/>
            <person name="Boguslavskiy L."/>
            <person name="Bonnet C."/>
            <person name="Boukhgalter B."/>
            <person name="Bourzgui I."/>
            <person name="Brown A."/>
            <person name="Cahill P."/>
            <person name="Channer S."/>
            <person name="Cheshatsang Y."/>
            <person name="Chuda L."/>
            <person name="Citroen M."/>
            <person name="Collymore A."/>
            <person name="Cooke P."/>
            <person name="Costello M."/>
            <person name="D'Aco K."/>
            <person name="Daza R."/>
            <person name="De Haan G."/>
            <person name="DeGray S."/>
            <person name="DeMaso C."/>
            <person name="Dhargay N."/>
            <person name="Dooley K."/>
            <person name="Dooley E."/>
            <person name="Doricent M."/>
            <person name="Dorje P."/>
            <person name="Dorjee K."/>
            <person name="Dupes A."/>
            <person name="Elong R."/>
            <person name="Falk J."/>
            <person name="Farina A."/>
            <person name="Faro S."/>
            <person name="Ferguson D."/>
            <person name="Fisher S."/>
            <person name="Foley C.D."/>
            <person name="Franke A."/>
            <person name="Friedrich D."/>
            <person name="Gadbois L."/>
            <person name="Gearin G."/>
            <person name="Gearin C.R."/>
            <person name="Giannoukos G."/>
            <person name="Goode T."/>
            <person name="Graham J."/>
            <person name="Grandbois E."/>
            <person name="Grewal S."/>
            <person name="Gyaltsen K."/>
            <person name="Hafez N."/>
            <person name="Hagos B."/>
            <person name="Hall J."/>
            <person name="Henson C."/>
            <person name="Hollinger A."/>
            <person name="Honan T."/>
            <person name="Huard M.D."/>
            <person name="Hughes L."/>
            <person name="Hurhula B."/>
            <person name="Husby M.E."/>
            <person name="Kamat A."/>
            <person name="Kanga B."/>
            <person name="Kashin S."/>
            <person name="Khazanovich D."/>
            <person name="Kisner P."/>
            <person name="Lance K."/>
            <person name="Lara M."/>
            <person name="Lee W."/>
            <person name="Lennon N."/>
            <person name="Letendre F."/>
            <person name="LeVine R."/>
            <person name="Lipovsky A."/>
            <person name="Liu X."/>
            <person name="Liu J."/>
            <person name="Liu S."/>
            <person name="Lokyitsang T."/>
            <person name="Lokyitsang Y."/>
            <person name="Lubonja R."/>
            <person name="Lui A."/>
            <person name="MacDonald P."/>
            <person name="Magnisalis V."/>
            <person name="Maru K."/>
            <person name="Matthews C."/>
            <person name="McCusker W."/>
            <person name="McDonough S."/>
            <person name="Mehta T."/>
            <person name="Meldrim J."/>
            <person name="Meneus L."/>
            <person name="Mihai O."/>
            <person name="Mihalev A."/>
            <person name="Mihova T."/>
            <person name="Mittelman R."/>
            <person name="Mlenga V."/>
            <person name="Montmayeur A."/>
            <person name="Mulrain L."/>
            <person name="Navidi A."/>
            <person name="Naylor J."/>
            <person name="Negash T."/>
            <person name="Nguyen T."/>
            <person name="Nguyen N."/>
            <person name="Nicol R."/>
            <person name="Norbu C."/>
            <person name="Norbu N."/>
            <person name="Novod N."/>
            <person name="O'Neill B."/>
            <person name="Osman S."/>
            <person name="Markiewicz E."/>
            <person name="Oyono O.L."/>
            <person name="Patti C."/>
            <person name="Phunkhang P."/>
            <person name="Pierre F."/>
            <person name="Priest M."/>
            <person name="Raghuraman S."/>
            <person name="Rege F."/>
            <person name="Reyes R."/>
            <person name="Rise C."/>
            <person name="Rogov P."/>
            <person name="Ross K."/>
            <person name="Ryan E."/>
            <person name="Settipalli S."/>
            <person name="Shea T."/>
            <person name="Sherpa N."/>
            <person name="Shi L."/>
            <person name="Shih D."/>
            <person name="Sparrow T."/>
            <person name="Spaulding J."/>
            <person name="Stalker J."/>
            <person name="Stange-Thomann N."/>
            <person name="Stavropoulos S."/>
            <person name="Stone C."/>
            <person name="Strader C."/>
            <person name="Tesfaye S."/>
            <person name="Thomson T."/>
            <person name="Thoulutsang Y."/>
            <person name="Thoulutsang D."/>
            <person name="Topham K."/>
            <person name="Topping I."/>
            <person name="Tsamla T."/>
            <person name="Vassiliev H."/>
            <person name="Vo A."/>
            <person name="Wangchuk T."/>
            <person name="Wangdi T."/>
            <person name="Weiand M."/>
            <person name="Wilkinson J."/>
            <person name="Wilson A."/>
            <person name="Yadav S."/>
            <person name="Young G."/>
            <person name="Yu Q."/>
            <person name="Zembek L."/>
            <person name="Zhong D."/>
            <person name="Zimmer A."/>
            <person name="Zwirko Z."/>
            <person name="Jaffe D.B."/>
            <person name="Alvarez P."/>
            <person name="Brockman W."/>
            <person name="Butler J."/>
            <person name="Chin C."/>
            <person name="Gnerre S."/>
            <person name="Grabherr M."/>
            <person name="Kleber M."/>
            <person name="Mauceli E."/>
            <person name="MacCallum I."/>
        </authorList>
    </citation>
    <scope>NUCLEOTIDE SEQUENCE [LARGE SCALE GENOMIC DNA]</scope>
    <source>
        <strain evidence="5">Tucson 14030-0811.24</strain>
    </source>
</reference>
<evidence type="ECO:0000313" key="5">
    <source>
        <dbReference type="Proteomes" id="UP000007798"/>
    </source>
</evidence>
<keyword evidence="3" id="KW-0732">Signal</keyword>
<keyword evidence="2" id="KW-1133">Transmembrane helix</keyword>
<name>B4N1E3_DROWI</name>
<feature type="signal peptide" evidence="3">
    <location>
        <begin position="1"/>
        <end position="17"/>
    </location>
</feature>
<feature type="transmembrane region" description="Helical" evidence="2">
    <location>
        <begin position="117"/>
        <end position="135"/>
    </location>
</feature>
<evidence type="ECO:0008006" key="6">
    <source>
        <dbReference type="Google" id="ProtNLM"/>
    </source>
</evidence>
<evidence type="ECO:0000256" key="2">
    <source>
        <dbReference type="SAM" id="Phobius"/>
    </source>
</evidence>
<keyword evidence="2" id="KW-0472">Membrane</keyword>
<feature type="chain" id="PRO_5002815471" description="Transmembrane protein" evidence="3">
    <location>
        <begin position="18"/>
        <end position="217"/>
    </location>
</feature>
<evidence type="ECO:0000256" key="1">
    <source>
        <dbReference type="SAM" id="MobiDB-lite"/>
    </source>
</evidence>
<feature type="transmembrane region" description="Helical" evidence="2">
    <location>
        <begin position="35"/>
        <end position="55"/>
    </location>
</feature>
<proteinExistence type="predicted"/>
<dbReference type="EMBL" id="CH963920">
    <property type="protein sequence ID" value="EDW78080.1"/>
    <property type="molecule type" value="Genomic_DNA"/>
</dbReference>
<dbReference type="Proteomes" id="UP000007798">
    <property type="component" value="Unassembled WGS sequence"/>
</dbReference>
<sequence>MVKTIAVCVAFLCQLLGYSLFLSQPEDKCSPAPSLASWIFLLSTICFLSDFDLYPERFMHMANFWQVIIEIVASIFLAEIGTVIIWCGLERLIYALVVELLWLVGIGDCLRWLFEYSILGVVTTALSVAIFWYIIRATDNIYYMKKYWNKIIWSCYHFANLLRCYWRIGTKARARALRAYKIASKRRRRRKNEFACEDEDDDGYGDCVGNEGEDKCD</sequence>
<evidence type="ECO:0000256" key="3">
    <source>
        <dbReference type="SAM" id="SignalP"/>
    </source>
</evidence>
<dbReference type="AlphaFoldDB" id="B4N1E3"/>
<dbReference type="InParanoid" id="B4N1E3"/>
<dbReference type="OrthoDB" id="7964216at2759"/>
<feature type="region of interest" description="Disordered" evidence="1">
    <location>
        <begin position="197"/>
        <end position="217"/>
    </location>
</feature>
<dbReference type="KEGG" id="dwi:6643770"/>
<dbReference type="HOGENOM" id="CLU_087404_0_0_1"/>
<dbReference type="InterPro" id="IPR032145">
    <property type="entry name" value="DUF4818"/>
</dbReference>
<dbReference type="PhylomeDB" id="B4N1E3"/>
<dbReference type="eggNOG" id="ENOG502TCGZ">
    <property type="taxonomic scope" value="Eukaryota"/>
</dbReference>
<dbReference type="OMA" id="RRFMHMA"/>
<keyword evidence="5" id="KW-1185">Reference proteome</keyword>
<gene>
    <name evidence="4" type="primary">Dwil\GK24200</name>
    <name evidence="4" type="ORF">Dwil_GK24200</name>
</gene>
<dbReference type="Pfam" id="PF16089">
    <property type="entry name" value="DUF4818"/>
    <property type="match status" value="1"/>
</dbReference>
<keyword evidence="2" id="KW-0812">Transmembrane</keyword>
<feature type="transmembrane region" description="Helical" evidence="2">
    <location>
        <begin position="67"/>
        <end position="86"/>
    </location>
</feature>
<evidence type="ECO:0000313" key="4">
    <source>
        <dbReference type="EMBL" id="EDW78080.1"/>
    </source>
</evidence>
<organism evidence="4 5">
    <name type="scientific">Drosophila willistoni</name>
    <name type="common">Fruit fly</name>
    <dbReference type="NCBI Taxonomy" id="7260"/>
    <lineage>
        <taxon>Eukaryota</taxon>
        <taxon>Metazoa</taxon>
        <taxon>Ecdysozoa</taxon>
        <taxon>Arthropoda</taxon>
        <taxon>Hexapoda</taxon>
        <taxon>Insecta</taxon>
        <taxon>Pterygota</taxon>
        <taxon>Neoptera</taxon>
        <taxon>Endopterygota</taxon>
        <taxon>Diptera</taxon>
        <taxon>Brachycera</taxon>
        <taxon>Muscomorpha</taxon>
        <taxon>Ephydroidea</taxon>
        <taxon>Drosophilidae</taxon>
        <taxon>Drosophila</taxon>
        <taxon>Sophophora</taxon>
    </lineage>
</organism>